<dbReference type="Pfam" id="PF25515">
    <property type="entry name" value="Arm_PDR"/>
    <property type="match status" value="1"/>
</dbReference>
<dbReference type="EMBL" id="SDRB02013126">
    <property type="protein sequence ID" value="THF95856.1"/>
    <property type="molecule type" value="Genomic_DNA"/>
</dbReference>
<feature type="domain" description="Plastid division protein CDP1-like 1st alpha solenoid" evidence="5">
    <location>
        <begin position="204"/>
        <end position="351"/>
    </location>
</feature>
<evidence type="ECO:0000259" key="3">
    <source>
        <dbReference type="Pfam" id="PF13355"/>
    </source>
</evidence>
<proteinExistence type="predicted"/>
<evidence type="ECO:0000313" key="7">
    <source>
        <dbReference type="Proteomes" id="UP000306102"/>
    </source>
</evidence>
<dbReference type="InterPro" id="IPR044685">
    <property type="entry name" value="CPD1-like"/>
</dbReference>
<dbReference type="GO" id="GO:0010020">
    <property type="term" value="P:chloroplast fission"/>
    <property type="evidence" value="ECO:0007669"/>
    <property type="project" value="TreeGrafter"/>
</dbReference>
<accession>A0A4V3WJ86</accession>
<name>A0A4V3WJ86_CAMSN</name>
<dbReference type="STRING" id="542762.A0A4V3WJ86"/>
<keyword evidence="2" id="KW-0732">Signal</keyword>
<dbReference type="Pfam" id="PF23468">
    <property type="entry name" value="ARC6"/>
    <property type="match status" value="1"/>
</dbReference>
<gene>
    <name evidence="6" type="ORF">TEA_024507</name>
</gene>
<evidence type="ECO:0000256" key="1">
    <source>
        <dbReference type="SAM" id="MobiDB-lite"/>
    </source>
</evidence>
<evidence type="ECO:0000259" key="5">
    <source>
        <dbReference type="Pfam" id="PF25515"/>
    </source>
</evidence>
<dbReference type="Proteomes" id="UP000306102">
    <property type="component" value="Unassembled WGS sequence"/>
</dbReference>
<feature type="compositionally biased region" description="Low complexity" evidence="1">
    <location>
        <begin position="103"/>
        <end position="122"/>
    </location>
</feature>
<feature type="chain" id="PRO_5020868391" evidence="2">
    <location>
        <begin position="20"/>
        <end position="860"/>
    </location>
</feature>
<feature type="signal peptide" evidence="2">
    <location>
        <begin position="1"/>
        <end position="19"/>
    </location>
</feature>
<evidence type="ECO:0000259" key="4">
    <source>
        <dbReference type="Pfam" id="PF23468"/>
    </source>
</evidence>
<dbReference type="PANTHER" id="PTHR33925">
    <property type="entry name" value="PLASTID DIVISION PROTEIN CDP1, CHLOROPLASTIC-RELATED"/>
    <property type="match status" value="1"/>
</dbReference>
<organism evidence="6 7">
    <name type="scientific">Camellia sinensis var. sinensis</name>
    <name type="common">China tea</name>
    <dbReference type="NCBI Taxonomy" id="542762"/>
    <lineage>
        <taxon>Eukaryota</taxon>
        <taxon>Viridiplantae</taxon>
        <taxon>Streptophyta</taxon>
        <taxon>Embryophyta</taxon>
        <taxon>Tracheophyta</taxon>
        <taxon>Spermatophyta</taxon>
        <taxon>Magnoliopsida</taxon>
        <taxon>eudicotyledons</taxon>
        <taxon>Gunneridae</taxon>
        <taxon>Pentapetalae</taxon>
        <taxon>asterids</taxon>
        <taxon>Ericales</taxon>
        <taxon>Theaceae</taxon>
        <taxon>Camellia</taxon>
    </lineage>
</organism>
<feature type="region of interest" description="Disordered" evidence="1">
    <location>
        <begin position="103"/>
        <end position="123"/>
    </location>
</feature>
<evidence type="ECO:0000313" key="6">
    <source>
        <dbReference type="EMBL" id="THF95856.1"/>
    </source>
</evidence>
<dbReference type="GO" id="GO:0009706">
    <property type="term" value="C:chloroplast inner membrane"/>
    <property type="evidence" value="ECO:0007669"/>
    <property type="project" value="TreeGrafter"/>
</dbReference>
<dbReference type="AlphaFoldDB" id="A0A4V3WJ86"/>
<dbReference type="PANTHER" id="PTHR33925:SF2">
    <property type="entry name" value="PLASTID DIVISION PROTEIN CDP1, CHLOROPLASTIC"/>
    <property type="match status" value="1"/>
</dbReference>
<dbReference type="InterPro" id="IPR057137">
    <property type="entry name" value="CDP1-like_a_solenoid_2"/>
</dbReference>
<dbReference type="InterPro" id="IPR058032">
    <property type="entry name" value="CDP1-like_a_solenoid_1"/>
</dbReference>
<reference evidence="6 7" key="1">
    <citation type="journal article" date="2018" name="Proc. Natl. Acad. Sci. U.S.A.">
        <title>Draft genome sequence of Camellia sinensis var. sinensis provides insights into the evolution of the tea genome and tea quality.</title>
        <authorList>
            <person name="Wei C."/>
            <person name="Yang H."/>
            <person name="Wang S."/>
            <person name="Zhao J."/>
            <person name="Liu C."/>
            <person name="Gao L."/>
            <person name="Xia E."/>
            <person name="Lu Y."/>
            <person name="Tai Y."/>
            <person name="She G."/>
            <person name="Sun J."/>
            <person name="Cao H."/>
            <person name="Tong W."/>
            <person name="Gao Q."/>
            <person name="Li Y."/>
            <person name="Deng W."/>
            <person name="Jiang X."/>
            <person name="Wang W."/>
            <person name="Chen Q."/>
            <person name="Zhang S."/>
            <person name="Li H."/>
            <person name="Wu J."/>
            <person name="Wang P."/>
            <person name="Li P."/>
            <person name="Shi C."/>
            <person name="Zheng F."/>
            <person name="Jian J."/>
            <person name="Huang B."/>
            <person name="Shan D."/>
            <person name="Shi M."/>
            <person name="Fang C."/>
            <person name="Yue Y."/>
            <person name="Li F."/>
            <person name="Li D."/>
            <person name="Wei S."/>
            <person name="Han B."/>
            <person name="Jiang C."/>
            <person name="Yin Y."/>
            <person name="Xia T."/>
            <person name="Zhang Z."/>
            <person name="Bennetzen J.L."/>
            <person name="Zhao S."/>
            <person name="Wan X."/>
        </authorList>
    </citation>
    <scope>NUCLEOTIDE SEQUENCE [LARGE SCALE GENOMIC DNA]</scope>
    <source>
        <strain evidence="7">cv. Shuchazao</strain>
        <tissue evidence="6">Leaf</tissue>
    </source>
</reference>
<comment type="caution">
    <text evidence="6">The sequence shown here is derived from an EMBL/GenBank/DDBJ whole genome shotgun (WGS) entry which is preliminary data.</text>
</comment>
<sequence length="860" mass="96122">MNVCMMALLVSHLVPSVTANCLCGNNLCSSSDHNHYNYHYHYRVSVDYSLETIYFFRKTNKKRLGQQFCSRVQEALSLRRRRGLLAVARSRLNSADLRIVDTTTTNNNHNHTSSSSSNNSDTQTRTLDIPVTCYQIVGVRYQAEKDEIVKSVMDLKNAEIEEGYTADAVVSRQNLLLDVRDKLLFEPEYAGNIREKVPPKTPLRIPWAWLPGALCLLQEVGEEKLVLDIGQSTLQHPDAKPYIHDLLLSMALAECAIATVSFEKNNISHGFEALARAQCLLRSKISLGKMKLLSQIEESLEELAPACTLELLGKPCTPENAERRLGAIAALRELLRQGLDAEAPCQVQDWPCFLSQALNKLMATEIVNLLPWDNLAVTRKNKKSLESQNQRVVIDFISFYMALTAHIALGFSSKQTDLITKARTICECLISSEGIDLKYEEAFCLFLLGQADEAEVVGRLQQLELNSDPASQNSIVGKDVSRANKSLETWLKNNVLSLFPDTRDCSPSLVNFFSGEKKASGNRQIRGSLQTMSSISLRPLSPAPASDRRALDLSYTNSSQHLGPAVKQLAPSNLQGTLMADKNNNESNISMASVQLKRNLGADNHKIWKSWLEFYNVVGRITFVMALGCILFATCKLSALQLWRVRCSTRSASGKPGIDTSSHAWTLDSSLDRNLGPDCIKRNSVAYKLKKLLSMFTMWLGNHPDAANLQNSCLAASLSSSMTAVYKRPMPMEEAESLVKQWQIIKAEALGPSYKVHSLFQVLDGPMLIQWQALADAAKARSCFWRFVLLQLSVIRAEIFSDGIGGELAEIEALLEEAAELVDESQLKNPNYYSMYRIHYVLKRQDDDSWRFCEVDIQTS</sequence>
<protein>
    <submittedName>
        <fullName evidence="6">Uncharacterized protein</fullName>
    </submittedName>
</protein>
<evidence type="ECO:0000256" key="2">
    <source>
        <dbReference type="SAM" id="SignalP"/>
    </source>
</evidence>
<feature type="domain" description="Plastid division protein CDP1-like 2nd alpha solenoid" evidence="4">
    <location>
        <begin position="388"/>
        <end position="515"/>
    </location>
</feature>
<dbReference type="Pfam" id="PF13355">
    <property type="entry name" value="ARC6-like_IMS"/>
    <property type="match status" value="1"/>
</dbReference>
<keyword evidence="7" id="KW-1185">Reference proteome</keyword>
<feature type="domain" description="Plastid division protein CDP1-like IMS" evidence="3">
    <location>
        <begin position="735"/>
        <end position="852"/>
    </location>
</feature>
<dbReference type="InterPro" id="IPR025344">
    <property type="entry name" value="CDP1-like_IMS"/>
</dbReference>